<proteinExistence type="predicted"/>
<dbReference type="Proteomes" id="UP000069705">
    <property type="component" value="Unassembled WGS sequence"/>
</dbReference>
<sequence>MTSSERRVWETKLMRAAAAGDPDPNASVAERAAVEFLRSDDEELDVHSAMVLAELVAADVPAGERLEFVRMWMAELRDALRRGGRGDTT</sequence>
<evidence type="ECO:0000313" key="1">
    <source>
        <dbReference type="EMBL" id="GAT03729.1"/>
    </source>
</evidence>
<name>A0A124E4P0_MYCFO</name>
<evidence type="ECO:0000313" key="2">
    <source>
        <dbReference type="Proteomes" id="UP000069705"/>
    </source>
</evidence>
<organism evidence="1 2">
    <name type="scientific">Mycolicibacterium fortuitum subsp. acetamidolyticum</name>
    <dbReference type="NCBI Taxonomy" id="144550"/>
    <lineage>
        <taxon>Bacteria</taxon>
        <taxon>Bacillati</taxon>
        <taxon>Actinomycetota</taxon>
        <taxon>Actinomycetes</taxon>
        <taxon>Mycobacteriales</taxon>
        <taxon>Mycobacteriaceae</taxon>
        <taxon>Mycolicibacterium</taxon>
    </lineage>
</organism>
<gene>
    <name evidence="1" type="ORF">RMCFA_3841</name>
</gene>
<dbReference type="AlphaFoldDB" id="A0A124E4P0"/>
<dbReference type="RefSeq" id="WP_242413795.1">
    <property type="nucleotide sequence ID" value="NZ_BCSZ01000035.1"/>
</dbReference>
<dbReference type="EMBL" id="BCSZ01000035">
    <property type="protein sequence ID" value="GAT03729.1"/>
    <property type="molecule type" value="Genomic_DNA"/>
</dbReference>
<reference evidence="1 2" key="1">
    <citation type="journal article" date="2016" name="Genome Announc.">
        <title>Draft Genome Sequences of Five Rapidly Growing Mycobacterium Species, M. thermoresistibile, M. fortuitum subsp. acetamidolyticum, M. canariasense, M. brisbanense, and M. novocastrense.</title>
        <authorList>
            <person name="Katahira K."/>
            <person name="Ogura Y."/>
            <person name="Gotoh Y."/>
            <person name="Hayashi T."/>
        </authorList>
    </citation>
    <scope>NUCLEOTIDE SEQUENCE [LARGE SCALE GENOMIC DNA]</scope>
    <source>
        <strain evidence="1 2">JCM6368</strain>
    </source>
</reference>
<comment type="caution">
    <text evidence="1">The sequence shown here is derived from an EMBL/GenBank/DDBJ whole genome shotgun (WGS) entry which is preliminary data.</text>
</comment>
<protein>
    <submittedName>
        <fullName evidence="1">Uncharacterized protein</fullName>
    </submittedName>
</protein>
<accession>A0A124E4P0</accession>
<reference evidence="2" key="2">
    <citation type="submission" date="2016-02" db="EMBL/GenBank/DDBJ databases">
        <title>Draft genome sequence of five rapidly growing Mycobacterium species.</title>
        <authorList>
            <person name="Katahira K."/>
            <person name="Gotou Y."/>
            <person name="Iida K."/>
            <person name="Ogura Y."/>
            <person name="Hayashi T."/>
        </authorList>
    </citation>
    <scope>NUCLEOTIDE SEQUENCE [LARGE SCALE GENOMIC DNA]</scope>
    <source>
        <strain evidence="2">JCM6368</strain>
    </source>
</reference>